<dbReference type="CDD" id="cd03404">
    <property type="entry name" value="SPFH_HflK"/>
    <property type="match status" value="1"/>
</dbReference>
<evidence type="ECO:0000256" key="4">
    <source>
        <dbReference type="ARBA" id="ARBA00022989"/>
    </source>
</evidence>
<dbReference type="PRINTS" id="PR00721">
    <property type="entry name" value="STOMATIN"/>
</dbReference>
<dbReference type="eggNOG" id="COG0330">
    <property type="taxonomic scope" value="Bacteria"/>
</dbReference>
<dbReference type="Pfam" id="PF12221">
    <property type="entry name" value="HflK_N"/>
    <property type="match status" value="1"/>
</dbReference>
<dbReference type="InterPro" id="IPR020980">
    <property type="entry name" value="Membrane_HflK_N"/>
</dbReference>
<dbReference type="HOGENOM" id="CLU_039173_1_0_6"/>
<feature type="region of interest" description="Disordered" evidence="7">
    <location>
        <begin position="352"/>
        <end position="409"/>
    </location>
</feature>
<comment type="similarity">
    <text evidence="2 6">Belongs to the band 7/mec-2 family. HflK subfamily.</text>
</comment>
<keyword evidence="4 6" id="KW-1133">Transmembrane helix</keyword>
<proteinExistence type="inferred from homology"/>
<dbReference type="Proteomes" id="UP000005744">
    <property type="component" value="Unassembled WGS sequence"/>
</dbReference>
<dbReference type="NCBIfam" id="TIGR01933">
    <property type="entry name" value="hflK"/>
    <property type="match status" value="1"/>
</dbReference>
<organism evidence="9 10">
    <name type="scientific">Beggiatoa alba B18LD</name>
    <dbReference type="NCBI Taxonomy" id="395493"/>
    <lineage>
        <taxon>Bacteria</taxon>
        <taxon>Pseudomonadati</taxon>
        <taxon>Pseudomonadota</taxon>
        <taxon>Gammaproteobacteria</taxon>
        <taxon>Thiotrichales</taxon>
        <taxon>Thiotrichaceae</taxon>
        <taxon>Beggiatoa</taxon>
    </lineage>
</organism>
<dbReference type="InterPro" id="IPR050710">
    <property type="entry name" value="Band7/mec-2_domain"/>
</dbReference>
<name>I3CDS1_9GAMM</name>
<dbReference type="AlphaFoldDB" id="I3CDS1"/>
<dbReference type="OrthoDB" id="9779595at2"/>
<comment type="subunit">
    <text evidence="6">HflC and HflK may interact to form a multimeric complex.</text>
</comment>
<accession>I3CDS1</accession>
<dbReference type="STRING" id="395493.BegalDRAFT_0856"/>
<feature type="domain" description="Band 7" evidence="8">
    <location>
        <begin position="79"/>
        <end position="240"/>
    </location>
</feature>
<evidence type="ECO:0000313" key="9">
    <source>
        <dbReference type="EMBL" id="EIJ41764.1"/>
    </source>
</evidence>
<feature type="transmembrane region" description="Helical" evidence="6">
    <location>
        <begin position="60"/>
        <end position="84"/>
    </location>
</feature>
<comment type="function">
    <text evidence="6">HflC and HflK could encode or regulate a protease.</text>
</comment>
<feature type="compositionally biased region" description="Low complexity" evidence="7">
    <location>
        <begin position="360"/>
        <end position="375"/>
    </location>
</feature>
<dbReference type="Pfam" id="PF01145">
    <property type="entry name" value="Band_7"/>
    <property type="match status" value="1"/>
</dbReference>
<keyword evidence="10" id="KW-1185">Reference proteome</keyword>
<dbReference type="GO" id="GO:0016020">
    <property type="term" value="C:membrane"/>
    <property type="evidence" value="ECO:0007669"/>
    <property type="project" value="UniProtKB-SubCell"/>
</dbReference>
<dbReference type="PANTHER" id="PTHR43327:SF2">
    <property type="entry name" value="MODULATOR OF FTSH PROTEASE HFLK"/>
    <property type="match status" value="1"/>
</dbReference>
<dbReference type="InterPro" id="IPR001107">
    <property type="entry name" value="Band_7"/>
</dbReference>
<evidence type="ECO:0000259" key="8">
    <source>
        <dbReference type="SMART" id="SM00244"/>
    </source>
</evidence>
<protein>
    <recommendedName>
        <fullName evidence="6">Protein HflK</fullName>
    </recommendedName>
</protein>
<evidence type="ECO:0000256" key="1">
    <source>
        <dbReference type="ARBA" id="ARBA00004167"/>
    </source>
</evidence>
<dbReference type="RefSeq" id="WP_002684002.1">
    <property type="nucleotide sequence ID" value="NZ_JH600070.1"/>
</dbReference>
<dbReference type="EMBL" id="JH600070">
    <property type="protein sequence ID" value="EIJ41764.1"/>
    <property type="molecule type" value="Genomic_DNA"/>
</dbReference>
<evidence type="ECO:0000313" key="10">
    <source>
        <dbReference type="Proteomes" id="UP000005744"/>
    </source>
</evidence>
<evidence type="ECO:0000256" key="3">
    <source>
        <dbReference type="ARBA" id="ARBA00022692"/>
    </source>
</evidence>
<dbReference type="InterPro" id="IPR001972">
    <property type="entry name" value="Stomatin_HflK_fam"/>
</dbReference>
<dbReference type="Gene3D" id="3.30.479.30">
    <property type="entry name" value="Band 7 domain"/>
    <property type="match status" value="1"/>
</dbReference>
<gene>
    <name evidence="9" type="ORF">BegalDRAFT_0856</name>
</gene>
<sequence>MAWNEPGNNGNKDPWGHRKNEQGPPDLDEVLKKIQDKLNGWFGGSGSGGSFGMGDMGKGISWSLIGLIAVALLFLWSMFGWYVVQPAEQGVETRFGRYVATTNQGLNWHFPYPIESVQKVNVEQVRAINHRALMLTQDENIVDIELVVQYRITNARDYLFNVNDPDGTLQQATESALREVVGTSEMEKVLTSERDKVTLKTKELIQIIVDRYQTGLIVISVNMQNAQPPTAVQAAFADVIKAREDEERDKNRAQAYANGVLQRATGQAELLRQEAQAYKAVVIARAEGQTQRFLSILNEYEKAPDITRKRMYIETMESILSNSTKMMIDVKGGNNVMLFPLDKLLGDRNTATIPPVTDKSTLNNTSSVISNSTSSPNQPFTVFPPQTDLQPIVRPSRDDNRTSTSRGNP</sequence>
<feature type="region of interest" description="Disordered" evidence="7">
    <location>
        <begin position="1"/>
        <end position="26"/>
    </location>
</feature>
<comment type="subcellular location">
    <subcellularLocation>
        <location evidence="1">Membrane</location>
        <topology evidence="1">Single-pass membrane protein</topology>
    </subcellularLocation>
</comment>
<feature type="compositionally biased region" description="Polar residues" evidence="7">
    <location>
        <begin position="1"/>
        <end position="11"/>
    </location>
</feature>
<keyword evidence="3 6" id="KW-0812">Transmembrane</keyword>
<dbReference type="InterPro" id="IPR036013">
    <property type="entry name" value="Band_7/SPFH_dom_sf"/>
</dbReference>
<dbReference type="SUPFAM" id="SSF117892">
    <property type="entry name" value="Band 7/SPFH domain"/>
    <property type="match status" value="1"/>
</dbReference>
<evidence type="ECO:0000256" key="2">
    <source>
        <dbReference type="ARBA" id="ARBA00006971"/>
    </source>
</evidence>
<dbReference type="InterPro" id="IPR010201">
    <property type="entry name" value="HflK"/>
</dbReference>
<evidence type="ECO:0000256" key="6">
    <source>
        <dbReference type="RuleBase" id="RU364113"/>
    </source>
</evidence>
<dbReference type="PANTHER" id="PTHR43327">
    <property type="entry name" value="STOMATIN-LIKE PROTEIN 2, MITOCHONDRIAL"/>
    <property type="match status" value="1"/>
</dbReference>
<evidence type="ECO:0000256" key="7">
    <source>
        <dbReference type="SAM" id="MobiDB-lite"/>
    </source>
</evidence>
<keyword evidence="5 6" id="KW-0472">Membrane</keyword>
<reference evidence="9 10" key="1">
    <citation type="submission" date="2011-11" db="EMBL/GenBank/DDBJ databases">
        <title>Improved High-Quality Draft sequence of Beggiatoa alba B18lD.</title>
        <authorList>
            <consortium name="US DOE Joint Genome Institute"/>
            <person name="Lucas S."/>
            <person name="Han J."/>
            <person name="Lapidus A."/>
            <person name="Cheng J.-F."/>
            <person name="Goodwin L."/>
            <person name="Pitluck S."/>
            <person name="Peters L."/>
            <person name="Mikhailova N."/>
            <person name="Held B."/>
            <person name="Detter J.C."/>
            <person name="Han C."/>
            <person name="Tapia R."/>
            <person name="Land M."/>
            <person name="Hauser L."/>
            <person name="Kyrpides N."/>
            <person name="Ivanova N."/>
            <person name="Pagani I."/>
            <person name="Samuel K."/>
            <person name="Teske A."/>
            <person name="Mueller J."/>
            <person name="Woyke T."/>
        </authorList>
    </citation>
    <scope>NUCLEOTIDE SEQUENCE [LARGE SCALE GENOMIC DNA]</scope>
    <source>
        <strain evidence="9 10">B18LD</strain>
    </source>
</reference>
<evidence type="ECO:0000256" key="5">
    <source>
        <dbReference type="ARBA" id="ARBA00023136"/>
    </source>
</evidence>
<dbReference type="SMART" id="SM00244">
    <property type="entry name" value="PHB"/>
    <property type="match status" value="1"/>
</dbReference>